<reference evidence="8 9" key="1">
    <citation type="journal article" date="2016" name="Nat. Commun.">
        <title>Thousands of microbial genomes shed light on interconnected biogeochemical processes in an aquifer system.</title>
        <authorList>
            <person name="Anantharaman K."/>
            <person name="Brown C.T."/>
            <person name="Hug L.A."/>
            <person name="Sharon I."/>
            <person name="Castelle C.J."/>
            <person name="Probst A.J."/>
            <person name="Thomas B.C."/>
            <person name="Singh A."/>
            <person name="Wilkins M.J."/>
            <person name="Karaoz U."/>
            <person name="Brodie E.L."/>
            <person name="Williams K.H."/>
            <person name="Hubbard S.S."/>
            <person name="Banfield J.F."/>
        </authorList>
    </citation>
    <scope>NUCLEOTIDE SEQUENCE [LARGE SCALE GENOMIC DNA]</scope>
</reference>
<dbReference type="InterPro" id="IPR012933">
    <property type="entry name" value="HicA_mRNA_interferase"/>
</dbReference>
<accession>A0A1G2KZZ4</accession>
<dbReference type="SUPFAM" id="SSF54786">
    <property type="entry name" value="YcfA/nrd intein domain"/>
    <property type="match status" value="1"/>
</dbReference>
<dbReference type="AlphaFoldDB" id="A0A1G2KZZ4"/>
<comment type="caution">
    <text evidence="8">The sequence shown here is derived from an EMBL/GenBank/DDBJ whole genome shotgun (WGS) entry which is preliminary data.</text>
</comment>
<dbReference type="GO" id="GO:0004519">
    <property type="term" value="F:endonuclease activity"/>
    <property type="evidence" value="ECO:0007669"/>
    <property type="project" value="UniProtKB-KW"/>
</dbReference>
<keyword evidence="2" id="KW-1277">Toxin-antitoxin system</keyword>
<proteinExistence type="inferred from homology"/>
<evidence type="ECO:0000256" key="2">
    <source>
        <dbReference type="ARBA" id="ARBA00022649"/>
    </source>
</evidence>
<evidence type="ECO:0008006" key="10">
    <source>
        <dbReference type="Google" id="ProtNLM"/>
    </source>
</evidence>
<keyword evidence="7" id="KW-0346">Stress response</keyword>
<dbReference type="InterPro" id="IPR038570">
    <property type="entry name" value="HicA_sf"/>
</dbReference>
<evidence type="ECO:0000256" key="7">
    <source>
        <dbReference type="ARBA" id="ARBA00023016"/>
    </source>
</evidence>
<keyword evidence="3" id="KW-0540">Nuclease</keyword>
<dbReference type="Proteomes" id="UP000178510">
    <property type="component" value="Unassembled WGS sequence"/>
</dbReference>
<dbReference type="GO" id="GO:0003729">
    <property type="term" value="F:mRNA binding"/>
    <property type="evidence" value="ECO:0007669"/>
    <property type="project" value="InterPro"/>
</dbReference>
<gene>
    <name evidence="8" type="ORF">A3J58_02490</name>
</gene>
<evidence type="ECO:0000313" key="8">
    <source>
        <dbReference type="EMBL" id="OHA04082.1"/>
    </source>
</evidence>
<dbReference type="Gene3D" id="3.30.920.30">
    <property type="entry name" value="Hypothetical protein"/>
    <property type="match status" value="1"/>
</dbReference>
<organism evidence="8 9">
    <name type="scientific">Candidatus Sungbacteria bacterium RIFCSPHIGHO2_02_FULL_52_23</name>
    <dbReference type="NCBI Taxonomy" id="1802274"/>
    <lineage>
        <taxon>Bacteria</taxon>
        <taxon>Candidatus Sungiibacteriota</taxon>
    </lineage>
</organism>
<evidence type="ECO:0000256" key="6">
    <source>
        <dbReference type="ARBA" id="ARBA00022884"/>
    </source>
</evidence>
<protein>
    <recommendedName>
        <fullName evidence="10">Type II toxin-antitoxin system HicA family toxin</fullName>
    </recommendedName>
</protein>
<sequence length="70" mass="8102">MSKNVSWRKLVQKFRRLGFDGPYAGGRHLFMKRENIKVIIPNPHHNDISGHLVAEILKQAGIPNDIWDKI</sequence>
<evidence type="ECO:0000256" key="1">
    <source>
        <dbReference type="ARBA" id="ARBA00006620"/>
    </source>
</evidence>
<dbReference type="Pfam" id="PF07927">
    <property type="entry name" value="HicA_toxin"/>
    <property type="match status" value="1"/>
</dbReference>
<evidence type="ECO:0000313" key="9">
    <source>
        <dbReference type="Proteomes" id="UP000178510"/>
    </source>
</evidence>
<keyword evidence="6" id="KW-0694">RNA-binding</keyword>
<name>A0A1G2KZZ4_9BACT</name>
<comment type="similarity">
    <text evidence="1">Belongs to the HicA mRNA interferase family.</text>
</comment>
<keyword evidence="4" id="KW-0255">Endonuclease</keyword>
<dbReference type="GO" id="GO:0016787">
    <property type="term" value="F:hydrolase activity"/>
    <property type="evidence" value="ECO:0007669"/>
    <property type="project" value="UniProtKB-KW"/>
</dbReference>
<keyword evidence="5" id="KW-0378">Hydrolase</keyword>
<dbReference type="STRING" id="1802274.A3J58_02490"/>
<evidence type="ECO:0000256" key="5">
    <source>
        <dbReference type="ARBA" id="ARBA00022801"/>
    </source>
</evidence>
<evidence type="ECO:0000256" key="3">
    <source>
        <dbReference type="ARBA" id="ARBA00022722"/>
    </source>
</evidence>
<dbReference type="EMBL" id="MHQM01000013">
    <property type="protein sequence ID" value="OHA04082.1"/>
    <property type="molecule type" value="Genomic_DNA"/>
</dbReference>
<evidence type="ECO:0000256" key="4">
    <source>
        <dbReference type="ARBA" id="ARBA00022759"/>
    </source>
</evidence>